<dbReference type="GO" id="GO:0016740">
    <property type="term" value="F:transferase activity"/>
    <property type="evidence" value="ECO:0007669"/>
    <property type="project" value="UniProtKB-KW"/>
</dbReference>
<dbReference type="Gene3D" id="3.90.1200.10">
    <property type="match status" value="1"/>
</dbReference>
<dbReference type="PANTHER" id="PTHR21310:SF15">
    <property type="entry name" value="AMINOGLYCOSIDE PHOSPHOTRANSFERASE DOMAIN-CONTAINING PROTEIN"/>
    <property type="match status" value="1"/>
</dbReference>
<protein>
    <submittedName>
        <fullName evidence="2">Aminoglycoside phosphotransferase family protein</fullName>
    </submittedName>
</protein>
<dbReference type="InterPro" id="IPR002575">
    <property type="entry name" value="Aminoglycoside_PTrfase"/>
</dbReference>
<dbReference type="Pfam" id="PF01636">
    <property type="entry name" value="APH"/>
    <property type="match status" value="1"/>
</dbReference>
<feature type="domain" description="Aminoglycoside phosphotransferase" evidence="1">
    <location>
        <begin position="37"/>
        <end position="274"/>
    </location>
</feature>
<sequence length="342" mass="36743">MRGRGVRRAVALGRYPRRVIDALTSLVAPIGRLADAELLTGGQFATTYRVTLADGERVVVKTAPVGTDGLLTYEHDLLRAEALVYGLAAQRPALLMPQVLHTDFSRTLLPSDALVVSHLPGVPWVDAGFGPASSDPRTVRAERETGAVLAALHAIDGPAYGYPCGRQESSWASSFGAMIDELLDDAARWSVPVPADEVRAALETHRHVLDDVARPSLVHTDLWAGNVFVDPVTGEVVGIIDPERAFWGDPLADLVGIDPMGREPGTPAVLEGYGPLDVDSPSARARLELYRMRLCLVMMIEITPRKFDGDWVEPHRAAVTANLHAALASLHGRDDVGAPAGR</sequence>
<evidence type="ECO:0000313" key="3">
    <source>
        <dbReference type="Proteomes" id="UP000565724"/>
    </source>
</evidence>
<name>A0A7Y6A074_9CELL</name>
<reference evidence="2 3" key="1">
    <citation type="submission" date="2020-05" db="EMBL/GenBank/DDBJ databases">
        <title>Genome Sequencing of Type Strains.</title>
        <authorList>
            <person name="Lemaire J.F."/>
            <person name="Inderbitzin P."/>
            <person name="Gregorio O.A."/>
            <person name="Collins S.B."/>
            <person name="Wespe N."/>
            <person name="Knight-Connoni V."/>
        </authorList>
    </citation>
    <scope>NUCLEOTIDE SEQUENCE [LARGE SCALE GENOMIC DNA]</scope>
    <source>
        <strain evidence="2 3">ATCC 25174</strain>
    </source>
</reference>
<proteinExistence type="predicted"/>
<evidence type="ECO:0000259" key="1">
    <source>
        <dbReference type="Pfam" id="PF01636"/>
    </source>
</evidence>
<dbReference type="SUPFAM" id="SSF56112">
    <property type="entry name" value="Protein kinase-like (PK-like)"/>
    <property type="match status" value="1"/>
</dbReference>
<dbReference type="Gene3D" id="3.30.200.20">
    <property type="entry name" value="Phosphorylase Kinase, domain 1"/>
    <property type="match status" value="1"/>
</dbReference>
<evidence type="ECO:0000313" key="2">
    <source>
        <dbReference type="EMBL" id="NUU17255.1"/>
    </source>
</evidence>
<gene>
    <name evidence="2" type="ORF">HP550_08320</name>
</gene>
<dbReference type="InterPro" id="IPR011009">
    <property type="entry name" value="Kinase-like_dom_sf"/>
</dbReference>
<accession>A0A7Y6A074</accession>
<keyword evidence="2" id="KW-0808">Transferase</keyword>
<dbReference type="EMBL" id="JABMCI010000060">
    <property type="protein sequence ID" value="NUU17255.1"/>
    <property type="molecule type" value="Genomic_DNA"/>
</dbReference>
<comment type="caution">
    <text evidence="2">The sequence shown here is derived from an EMBL/GenBank/DDBJ whole genome shotgun (WGS) entry which is preliminary data.</text>
</comment>
<dbReference type="AlphaFoldDB" id="A0A7Y6A074"/>
<keyword evidence="3" id="KW-1185">Reference proteome</keyword>
<dbReference type="Proteomes" id="UP000565724">
    <property type="component" value="Unassembled WGS sequence"/>
</dbReference>
<dbReference type="PANTHER" id="PTHR21310">
    <property type="entry name" value="AMINOGLYCOSIDE PHOSPHOTRANSFERASE-RELATED-RELATED"/>
    <property type="match status" value="1"/>
</dbReference>
<organism evidence="2 3">
    <name type="scientific">Cellulomonas humilata</name>
    <dbReference type="NCBI Taxonomy" id="144055"/>
    <lineage>
        <taxon>Bacteria</taxon>
        <taxon>Bacillati</taxon>
        <taxon>Actinomycetota</taxon>
        <taxon>Actinomycetes</taxon>
        <taxon>Micrococcales</taxon>
        <taxon>Cellulomonadaceae</taxon>
        <taxon>Cellulomonas</taxon>
    </lineage>
</organism>
<dbReference type="InterPro" id="IPR051678">
    <property type="entry name" value="AGP_Transferase"/>
</dbReference>